<keyword evidence="3" id="KW-1185">Reference proteome</keyword>
<dbReference type="Proteomes" id="UP001469365">
    <property type="component" value="Unassembled WGS sequence"/>
</dbReference>
<protein>
    <submittedName>
        <fullName evidence="2">Uncharacterized protein</fullName>
    </submittedName>
</protein>
<accession>A0ABU9DTW7</accession>
<evidence type="ECO:0000256" key="1">
    <source>
        <dbReference type="ARBA" id="ARBA00022801"/>
    </source>
</evidence>
<dbReference type="InterPro" id="IPR036881">
    <property type="entry name" value="Glyco_hydro_3_C_sf"/>
</dbReference>
<gene>
    <name evidence="2" type="ORF">WMW72_30910</name>
</gene>
<dbReference type="Gene3D" id="3.40.50.1700">
    <property type="entry name" value="Glycoside hydrolase family 3 C-terminal domain"/>
    <property type="match status" value="1"/>
</dbReference>
<evidence type="ECO:0000313" key="2">
    <source>
        <dbReference type="EMBL" id="MEK8132319.1"/>
    </source>
</evidence>
<keyword evidence="1" id="KW-0378">Hydrolase</keyword>
<reference evidence="2 3" key="1">
    <citation type="submission" date="2024-04" db="EMBL/GenBank/DDBJ databases">
        <title>draft genome sequnece of Paenibacillus filicis.</title>
        <authorList>
            <person name="Kim D.-U."/>
        </authorList>
    </citation>
    <scope>NUCLEOTIDE SEQUENCE [LARGE SCALE GENOMIC DNA]</scope>
    <source>
        <strain evidence="2 3">KACC14197</strain>
    </source>
</reference>
<sequence>MMTTDRQILDKGLGAVEASSPAALSGSMNLEEKTGWREVKESPEVHTRLLSECCTGLMKNDRGLLPLSVHSKVHVLSMEPEGYVPPDHEELAPEGLPSLGRALRELGADETEWLIPFGRAAELKAELVRANMYADHIVLSTCNACLEADQVELIEAFQAAGKDPIVVTMGNLNDPLAVPDVGAFVSVHDSRPLAVQSAARVLLGQCLTGGFSESEPFQADTGGDLR</sequence>
<comment type="caution">
    <text evidence="2">The sequence shown here is derived from an EMBL/GenBank/DDBJ whole genome shotgun (WGS) entry which is preliminary data.</text>
</comment>
<dbReference type="EMBL" id="JBBPCC010000028">
    <property type="protein sequence ID" value="MEK8132319.1"/>
    <property type="molecule type" value="Genomic_DNA"/>
</dbReference>
<name>A0ABU9DTW7_9BACL</name>
<dbReference type="RefSeq" id="WP_341419446.1">
    <property type="nucleotide sequence ID" value="NZ_JBBPCC010000028.1"/>
</dbReference>
<organism evidence="2 3">
    <name type="scientific">Paenibacillus filicis</name>
    <dbReference type="NCBI Taxonomy" id="669464"/>
    <lineage>
        <taxon>Bacteria</taxon>
        <taxon>Bacillati</taxon>
        <taxon>Bacillota</taxon>
        <taxon>Bacilli</taxon>
        <taxon>Bacillales</taxon>
        <taxon>Paenibacillaceae</taxon>
        <taxon>Paenibacillus</taxon>
    </lineage>
</organism>
<proteinExistence type="predicted"/>
<evidence type="ECO:0000313" key="3">
    <source>
        <dbReference type="Proteomes" id="UP001469365"/>
    </source>
</evidence>